<feature type="transmembrane region" description="Helical" evidence="6">
    <location>
        <begin position="221"/>
        <end position="244"/>
    </location>
</feature>
<dbReference type="PANTHER" id="PTHR21716">
    <property type="entry name" value="TRANSMEMBRANE PROTEIN"/>
    <property type="match status" value="1"/>
</dbReference>
<proteinExistence type="inferred from homology"/>
<feature type="transmembrane region" description="Helical" evidence="6">
    <location>
        <begin position="7"/>
        <end position="25"/>
    </location>
</feature>
<feature type="transmembrane region" description="Helical" evidence="6">
    <location>
        <begin position="31"/>
        <end position="49"/>
    </location>
</feature>
<evidence type="ECO:0000256" key="1">
    <source>
        <dbReference type="ARBA" id="ARBA00004141"/>
    </source>
</evidence>
<sequence>MNFEFSPVTRFLVITAAIVVVVAGMKSAEAILVPFFLSLFIAVLCSPPLAGLKKLGFPNWLAILVVIVGIIVIGVVVGAVVGSSINSFRADLPEYQQRLRTLTSGGIDLLHSYGIELDTSQIRESFDPSAALGFVGTTLASLGNVMTNAFLILLTVVFILAEEVRFSDKYMMATSKSKGALQALERFTSSINRYMAIKTLMSVMTGGILTVWLLIQGVDYAVLWGLLAFLLNFVPTLGSILAAIPATLLSLVQLGVSDAAITALGFVLVNGIVGNGIEPRTMGRGLDLSALVVFLSLVFWGWVLGSVGMLLSVPLTMTIKIALESFDDTRWLGVMLGSGRSAMKINDVPEPNGAELKLPSSESNS</sequence>
<feature type="transmembrane region" description="Helical" evidence="6">
    <location>
        <begin position="195"/>
        <end position="215"/>
    </location>
</feature>
<dbReference type="InterPro" id="IPR002549">
    <property type="entry name" value="AI-2E-like"/>
</dbReference>
<feature type="transmembrane region" description="Helical" evidence="6">
    <location>
        <begin position="61"/>
        <end position="85"/>
    </location>
</feature>
<comment type="subcellular location">
    <subcellularLocation>
        <location evidence="1">Membrane</location>
        <topology evidence="1">Multi-pass membrane protein</topology>
    </subcellularLocation>
</comment>
<evidence type="ECO:0000256" key="5">
    <source>
        <dbReference type="ARBA" id="ARBA00023136"/>
    </source>
</evidence>
<gene>
    <name evidence="7" type="ORF">NBRC116591_26280</name>
</gene>
<reference evidence="7 8" key="1">
    <citation type="submission" date="2024-04" db="EMBL/GenBank/DDBJ databases">
        <title>Draft genome sequence of Sessilibacter corallicola NBRC 116591.</title>
        <authorList>
            <person name="Miyakawa T."/>
            <person name="Kusuya Y."/>
            <person name="Miura T."/>
        </authorList>
    </citation>
    <scope>NUCLEOTIDE SEQUENCE [LARGE SCALE GENOMIC DNA]</scope>
    <source>
        <strain evidence="7 8">KU-00831-HH</strain>
    </source>
</reference>
<feature type="transmembrane region" description="Helical" evidence="6">
    <location>
        <begin position="289"/>
        <end position="311"/>
    </location>
</feature>
<keyword evidence="8" id="KW-1185">Reference proteome</keyword>
<evidence type="ECO:0000256" key="2">
    <source>
        <dbReference type="ARBA" id="ARBA00009773"/>
    </source>
</evidence>
<dbReference type="EMBL" id="BAABWN010000008">
    <property type="protein sequence ID" value="GAA6168817.1"/>
    <property type="molecule type" value="Genomic_DNA"/>
</dbReference>
<keyword evidence="5 6" id="KW-0472">Membrane</keyword>
<evidence type="ECO:0000256" key="4">
    <source>
        <dbReference type="ARBA" id="ARBA00022989"/>
    </source>
</evidence>
<keyword evidence="4 6" id="KW-1133">Transmembrane helix</keyword>
<comment type="caution">
    <text evidence="7">The sequence shown here is derived from an EMBL/GenBank/DDBJ whole genome shotgun (WGS) entry which is preliminary data.</text>
</comment>
<feature type="transmembrane region" description="Helical" evidence="6">
    <location>
        <begin position="256"/>
        <end position="277"/>
    </location>
</feature>
<accession>A0ABQ0AAZ1</accession>
<keyword evidence="3 6" id="KW-0812">Transmembrane</keyword>
<evidence type="ECO:0000256" key="6">
    <source>
        <dbReference type="SAM" id="Phobius"/>
    </source>
</evidence>
<evidence type="ECO:0000313" key="8">
    <source>
        <dbReference type="Proteomes" id="UP001465153"/>
    </source>
</evidence>
<dbReference type="RefSeq" id="WP_233088332.1">
    <property type="nucleotide sequence ID" value="NZ_BAABWN010000008.1"/>
</dbReference>
<protein>
    <submittedName>
        <fullName evidence="7">AI-2E family transporter</fullName>
    </submittedName>
</protein>
<comment type="similarity">
    <text evidence="2">Belongs to the autoinducer-2 exporter (AI-2E) (TC 2.A.86) family.</text>
</comment>
<organism evidence="7 8">
    <name type="scientific">Sessilibacter corallicola</name>
    <dbReference type="NCBI Taxonomy" id="2904075"/>
    <lineage>
        <taxon>Bacteria</taxon>
        <taxon>Pseudomonadati</taxon>
        <taxon>Pseudomonadota</taxon>
        <taxon>Gammaproteobacteria</taxon>
        <taxon>Cellvibrionales</taxon>
        <taxon>Cellvibrionaceae</taxon>
        <taxon>Sessilibacter</taxon>
    </lineage>
</organism>
<name>A0ABQ0AAZ1_9GAMM</name>
<dbReference type="Proteomes" id="UP001465153">
    <property type="component" value="Unassembled WGS sequence"/>
</dbReference>
<evidence type="ECO:0000313" key="7">
    <source>
        <dbReference type="EMBL" id="GAA6168817.1"/>
    </source>
</evidence>
<feature type="transmembrane region" description="Helical" evidence="6">
    <location>
        <begin position="139"/>
        <end position="161"/>
    </location>
</feature>
<dbReference type="PANTHER" id="PTHR21716:SF64">
    <property type="entry name" value="AI-2 TRANSPORT PROTEIN TQSA"/>
    <property type="match status" value="1"/>
</dbReference>
<evidence type="ECO:0000256" key="3">
    <source>
        <dbReference type="ARBA" id="ARBA00022692"/>
    </source>
</evidence>
<dbReference type="Pfam" id="PF01594">
    <property type="entry name" value="AI-2E_transport"/>
    <property type="match status" value="1"/>
</dbReference>